<dbReference type="GO" id="GO:0042026">
    <property type="term" value="P:protein refolding"/>
    <property type="evidence" value="ECO:0007669"/>
    <property type="project" value="TreeGrafter"/>
</dbReference>
<evidence type="ECO:0000256" key="4">
    <source>
        <dbReference type="SAM" id="MobiDB-lite"/>
    </source>
</evidence>
<evidence type="ECO:0000256" key="2">
    <source>
        <dbReference type="ARBA" id="ARBA00022741"/>
    </source>
</evidence>
<keyword evidence="3" id="KW-0067">ATP-binding</keyword>
<dbReference type="InterPro" id="IPR019489">
    <property type="entry name" value="Clp_ATPase_C"/>
</dbReference>
<evidence type="ECO:0000259" key="6">
    <source>
        <dbReference type="SMART" id="SM01086"/>
    </source>
</evidence>
<dbReference type="EMBL" id="KN819378">
    <property type="protein sequence ID" value="KIJ11483.1"/>
    <property type="molecule type" value="Genomic_DNA"/>
</dbReference>
<sequence>MSTPNATSNDGHSSESESSSAASPTFNFDHEMDRLWNNCEGLARDSLTNSKVKPLHLSLGLLFDGLCQAKDRRLINNKPELPRSLELPLFWTAISRTSSIERDDIALHLRTGIERFYDRRYLPQRIGQAIWDELERRKSEPTRNASSDGTVDILSRATAETARVLDRAKAISLEHSSEFIAPQHTLLALLECSELQAILNKWLKPENAKKLPIIVQSLRPMSISDREPSSFPILKEWAVDLTELVKEKKARGELLDPLIGRDKELRRLINVLSRYKKNSAVLLGDPGVGKTAIAEGLAQRLVMGNLKFDEGEEFSAGVPESIVARVFNLDLAAILASTACKSAYEQILKMIFDEIVQHEERGIRAIIFIDNLSQIAIGGYRGDGTGMDAATIMKPVLMKGNVRVVGCSTVEDFRIHIEKDGALSRQFSQIRVCESSPAQTLEILRGIKVALQRFHKVDILDDALVGATRIATQFFAHKRLPDSAIDLIDETCAAATLARSTNSEEAWKLQRKRVVLEMDIRSLMRDIDEESDRRMIHAQRKLQSLDKKIENCRSSRKTCQTLLRRLKETGEKIKKEEDRFERGAFHNGEDRQKAMETVRKLGIEEETLRDQLERVESGAPNVDDGEFDSCKPEPITSKMVSKTASYYTFIPAREILDSEDSILNIAEKLNDVVIGQQEAVEVVANTIQCLWVGFKNPRKPIASFLFGGPSGSGKTLLVKELAAIALQQSGTSLRINASDYAEPHSISRLIGTPACTGFDGGGQLTECVRRKPFSVVHIKDIERGCVEFRTLMQTILDEGTLRDGDGNVVDFANCIIIISTSVGQTNLRPSMSEDTERKHFLNEIESKFPGEFLSRLDQIVVFRRMSDATLIAMVNARLEELRKRLSLIDLECDYEVARGYLHCQAAYRRIGSARRLERTIRSEILAPLAKLLLENDVPANQTVVLSVDSLDGGPKRIYPKLIEGRGVAPVVEPVEESPPSSPTSSYYSFDTHDSGEDSPTDSLSVDDDEAGPHNQSWTPFSFRHGGPPVPSPLPQRIF</sequence>
<dbReference type="GO" id="GO:0005829">
    <property type="term" value="C:cytosol"/>
    <property type="evidence" value="ECO:0007669"/>
    <property type="project" value="TreeGrafter"/>
</dbReference>
<dbReference type="InterPro" id="IPR036628">
    <property type="entry name" value="Clp_N_dom_sf"/>
</dbReference>
<dbReference type="InterPro" id="IPR003959">
    <property type="entry name" value="ATPase_AAA_core"/>
</dbReference>
<dbReference type="PANTHER" id="PTHR11638:SF18">
    <property type="entry name" value="HEAT SHOCK PROTEIN 104"/>
    <property type="match status" value="1"/>
</dbReference>
<dbReference type="OrthoDB" id="3262188at2759"/>
<dbReference type="HOGENOM" id="CLU_005070_4_0_1"/>
<dbReference type="InterPro" id="IPR003593">
    <property type="entry name" value="AAA+_ATPase"/>
</dbReference>
<dbReference type="CDD" id="cd00009">
    <property type="entry name" value="AAA"/>
    <property type="match status" value="1"/>
</dbReference>
<evidence type="ECO:0000313" key="7">
    <source>
        <dbReference type="EMBL" id="KIJ11483.1"/>
    </source>
</evidence>
<dbReference type="InterPro" id="IPR041546">
    <property type="entry name" value="ClpA/ClpB_AAA_lid"/>
</dbReference>
<accession>A0A0C9TLF7</accession>
<keyword evidence="1" id="KW-0677">Repeat</keyword>
<feature type="compositionally biased region" description="Pro residues" evidence="4">
    <location>
        <begin position="1027"/>
        <end position="1038"/>
    </location>
</feature>
<feature type="domain" description="AAA+ ATPase" evidence="5">
    <location>
        <begin position="276"/>
        <end position="438"/>
    </location>
</feature>
<evidence type="ECO:0000313" key="8">
    <source>
        <dbReference type="Proteomes" id="UP000053647"/>
    </source>
</evidence>
<dbReference type="PRINTS" id="PR00300">
    <property type="entry name" value="CLPPROTEASEA"/>
</dbReference>
<proteinExistence type="predicted"/>
<dbReference type="GO" id="GO:0051087">
    <property type="term" value="F:protein-folding chaperone binding"/>
    <property type="evidence" value="ECO:0007669"/>
    <property type="project" value="TreeGrafter"/>
</dbReference>
<dbReference type="GO" id="GO:0043335">
    <property type="term" value="P:protein unfolding"/>
    <property type="evidence" value="ECO:0007669"/>
    <property type="project" value="TreeGrafter"/>
</dbReference>
<dbReference type="GO" id="GO:0051082">
    <property type="term" value="F:unfolded protein binding"/>
    <property type="evidence" value="ECO:0007669"/>
    <property type="project" value="TreeGrafter"/>
</dbReference>
<feature type="domain" description="AAA+ ATPase" evidence="5">
    <location>
        <begin position="700"/>
        <end position="866"/>
    </location>
</feature>
<reference evidence="7 8" key="1">
    <citation type="submission" date="2014-06" db="EMBL/GenBank/DDBJ databases">
        <authorList>
            <consortium name="DOE Joint Genome Institute"/>
            <person name="Kuo A."/>
            <person name="Kohler A."/>
            <person name="Nagy L.G."/>
            <person name="Floudas D."/>
            <person name="Copeland A."/>
            <person name="Barry K.W."/>
            <person name="Cichocki N."/>
            <person name="Veneault-Fourrey C."/>
            <person name="LaButti K."/>
            <person name="Lindquist E.A."/>
            <person name="Lipzen A."/>
            <person name="Lundell T."/>
            <person name="Morin E."/>
            <person name="Murat C."/>
            <person name="Sun H."/>
            <person name="Tunlid A."/>
            <person name="Henrissat B."/>
            <person name="Grigoriev I.V."/>
            <person name="Hibbett D.S."/>
            <person name="Martin F."/>
            <person name="Nordberg H.P."/>
            <person name="Cantor M.N."/>
            <person name="Hua S.X."/>
        </authorList>
    </citation>
    <scope>NUCLEOTIDE SEQUENCE [LARGE SCALE GENOMIC DNA]</scope>
    <source>
        <strain evidence="7 8">ATCC 200175</strain>
    </source>
</reference>
<dbReference type="GO" id="GO:0016887">
    <property type="term" value="F:ATP hydrolysis activity"/>
    <property type="evidence" value="ECO:0007669"/>
    <property type="project" value="InterPro"/>
</dbReference>
<keyword evidence="8" id="KW-1185">Reference proteome</keyword>
<dbReference type="CDD" id="cd19499">
    <property type="entry name" value="RecA-like_ClpB_Hsp104-like"/>
    <property type="match status" value="1"/>
</dbReference>
<keyword evidence="2" id="KW-0547">Nucleotide-binding</keyword>
<dbReference type="Pfam" id="PF10431">
    <property type="entry name" value="ClpB_D2-small"/>
    <property type="match status" value="1"/>
</dbReference>
<evidence type="ECO:0000259" key="5">
    <source>
        <dbReference type="SMART" id="SM00382"/>
    </source>
</evidence>
<dbReference type="Pfam" id="PF00004">
    <property type="entry name" value="AAA"/>
    <property type="match status" value="1"/>
</dbReference>
<feature type="region of interest" description="Disordered" evidence="4">
    <location>
        <begin position="969"/>
        <end position="1038"/>
    </location>
</feature>
<dbReference type="Pfam" id="PF07724">
    <property type="entry name" value="AAA_2"/>
    <property type="match status" value="1"/>
</dbReference>
<feature type="domain" description="Clp ATPase C-terminal" evidence="6">
    <location>
        <begin position="865"/>
        <end position="956"/>
    </location>
</feature>
<dbReference type="GO" id="GO:0005524">
    <property type="term" value="F:ATP binding"/>
    <property type="evidence" value="ECO:0007669"/>
    <property type="project" value="UniProtKB-KW"/>
</dbReference>
<reference evidence="8" key="2">
    <citation type="submission" date="2015-01" db="EMBL/GenBank/DDBJ databases">
        <title>Evolutionary Origins and Diversification of the Mycorrhizal Mutualists.</title>
        <authorList>
            <consortium name="DOE Joint Genome Institute"/>
            <consortium name="Mycorrhizal Genomics Consortium"/>
            <person name="Kohler A."/>
            <person name="Kuo A."/>
            <person name="Nagy L.G."/>
            <person name="Floudas D."/>
            <person name="Copeland A."/>
            <person name="Barry K.W."/>
            <person name="Cichocki N."/>
            <person name="Veneault-Fourrey C."/>
            <person name="LaButti K."/>
            <person name="Lindquist E.A."/>
            <person name="Lipzen A."/>
            <person name="Lundell T."/>
            <person name="Morin E."/>
            <person name="Murat C."/>
            <person name="Riley R."/>
            <person name="Ohm R."/>
            <person name="Sun H."/>
            <person name="Tunlid A."/>
            <person name="Henrissat B."/>
            <person name="Grigoriev I.V."/>
            <person name="Hibbett D.S."/>
            <person name="Martin F."/>
        </authorList>
    </citation>
    <scope>NUCLEOTIDE SEQUENCE [LARGE SCALE GENOMIC DNA]</scope>
    <source>
        <strain evidence="8">ATCC 200175</strain>
    </source>
</reference>
<dbReference type="InterPro" id="IPR001270">
    <property type="entry name" value="ClpA/B"/>
</dbReference>
<dbReference type="Pfam" id="PF17871">
    <property type="entry name" value="AAA_lid_9"/>
    <property type="match status" value="1"/>
</dbReference>
<dbReference type="InterPro" id="IPR027417">
    <property type="entry name" value="P-loop_NTPase"/>
</dbReference>
<gene>
    <name evidence="7" type="ORF">PAXINDRAFT_171734</name>
</gene>
<evidence type="ECO:0000256" key="1">
    <source>
        <dbReference type="ARBA" id="ARBA00022737"/>
    </source>
</evidence>
<dbReference type="SUPFAM" id="SSF52540">
    <property type="entry name" value="P-loop containing nucleoside triphosphate hydrolases"/>
    <property type="match status" value="2"/>
</dbReference>
<dbReference type="PANTHER" id="PTHR11638">
    <property type="entry name" value="ATP-DEPENDENT CLP PROTEASE"/>
    <property type="match status" value="1"/>
</dbReference>
<dbReference type="AlphaFoldDB" id="A0A0C9TLF7"/>
<dbReference type="Gene3D" id="3.40.50.300">
    <property type="entry name" value="P-loop containing nucleotide triphosphate hydrolases"/>
    <property type="match status" value="3"/>
</dbReference>
<dbReference type="InterPro" id="IPR050130">
    <property type="entry name" value="ClpA_ClpB"/>
</dbReference>
<feature type="compositionally biased region" description="Polar residues" evidence="4">
    <location>
        <begin position="1"/>
        <end position="11"/>
    </location>
</feature>
<protein>
    <submittedName>
        <fullName evidence="7">Uncharacterized protein</fullName>
    </submittedName>
</protein>
<dbReference type="Gene3D" id="1.10.1780.10">
    <property type="entry name" value="Clp, N-terminal domain"/>
    <property type="match status" value="1"/>
</dbReference>
<dbReference type="GO" id="GO:0070370">
    <property type="term" value="P:cellular heat acclimation"/>
    <property type="evidence" value="ECO:0007669"/>
    <property type="project" value="TreeGrafter"/>
</dbReference>
<evidence type="ECO:0000256" key="3">
    <source>
        <dbReference type="ARBA" id="ARBA00022840"/>
    </source>
</evidence>
<name>A0A0C9TLF7_PAXIN</name>
<dbReference type="SMART" id="SM00382">
    <property type="entry name" value="AAA"/>
    <property type="match status" value="2"/>
</dbReference>
<dbReference type="Proteomes" id="UP000053647">
    <property type="component" value="Unassembled WGS sequence"/>
</dbReference>
<dbReference type="Gene3D" id="1.10.8.60">
    <property type="match status" value="1"/>
</dbReference>
<feature type="region of interest" description="Disordered" evidence="4">
    <location>
        <begin position="1"/>
        <end position="24"/>
    </location>
</feature>
<organism evidence="7 8">
    <name type="scientific">Paxillus involutus ATCC 200175</name>
    <dbReference type="NCBI Taxonomy" id="664439"/>
    <lineage>
        <taxon>Eukaryota</taxon>
        <taxon>Fungi</taxon>
        <taxon>Dikarya</taxon>
        <taxon>Basidiomycota</taxon>
        <taxon>Agaricomycotina</taxon>
        <taxon>Agaricomycetes</taxon>
        <taxon>Agaricomycetidae</taxon>
        <taxon>Boletales</taxon>
        <taxon>Paxilineae</taxon>
        <taxon>Paxillaceae</taxon>
        <taxon>Paxillus</taxon>
    </lineage>
</organism>
<dbReference type="SMART" id="SM01086">
    <property type="entry name" value="ClpB_D2-small"/>
    <property type="match status" value="1"/>
</dbReference>
<feature type="compositionally biased region" description="Acidic residues" evidence="4">
    <location>
        <begin position="996"/>
        <end position="1009"/>
    </location>
</feature>